<protein>
    <recommendedName>
        <fullName evidence="1">Aspartyl/asparaginy/proline hydroxylase domain-containing protein</fullName>
    </recommendedName>
</protein>
<dbReference type="STRING" id="333140.AWW68_18410"/>
<evidence type="ECO:0000259" key="1">
    <source>
        <dbReference type="Pfam" id="PF05118"/>
    </source>
</evidence>
<dbReference type="SUPFAM" id="SSF51197">
    <property type="entry name" value="Clavaminate synthase-like"/>
    <property type="match status" value="1"/>
</dbReference>
<dbReference type="InterPro" id="IPR027443">
    <property type="entry name" value="IPNS-like_sf"/>
</dbReference>
<proteinExistence type="predicted"/>
<dbReference type="Pfam" id="PF05118">
    <property type="entry name" value="Asp_Arg_Hydrox"/>
    <property type="match status" value="1"/>
</dbReference>
<evidence type="ECO:0000313" key="3">
    <source>
        <dbReference type="Proteomes" id="UP000075606"/>
    </source>
</evidence>
<sequence>MEEYNALAIEYQKHFNTGFYDGEWSGFALRKPEAALYDLFAGNNESDNFIDTDLFEKLPETNKLLKFFPCEKTSVRVLKLTPGSGIKPHSDEGLNFFDGFVRLHIPIQTNPDIEFIVAGEKLEMKEGECWFADFNQIHSVYNHGDIDRLHLVIDMKVNEWLKELFLKERIIERGEQAPDPMDSYPTEVKKEIVQHLMQQGTETSIKTAQQIMKKYSLII</sequence>
<comment type="caution">
    <text evidence="2">The sequence shown here is derived from an EMBL/GenBank/DDBJ whole genome shotgun (WGS) entry which is preliminary data.</text>
</comment>
<dbReference type="Gene3D" id="2.60.120.330">
    <property type="entry name" value="B-lactam Antibiotic, Isopenicillin N Synthase, Chain"/>
    <property type="match status" value="1"/>
</dbReference>
<feature type="domain" description="Aspartyl/asparaginy/proline hydroxylase" evidence="1">
    <location>
        <begin position="19"/>
        <end position="155"/>
    </location>
</feature>
<accession>A0A150WYF8</accession>
<evidence type="ECO:0000313" key="2">
    <source>
        <dbReference type="EMBL" id="KYG71518.1"/>
    </source>
</evidence>
<dbReference type="InterPro" id="IPR007803">
    <property type="entry name" value="Asp/Arg/Pro-Hydrxlase"/>
</dbReference>
<gene>
    <name evidence="2" type="ORF">AWW68_18410</name>
</gene>
<organism evidence="2 3">
    <name type="scientific">Roseivirga spongicola</name>
    <dbReference type="NCBI Taxonomy" id="333140"/>
    <lineage>
        <taxon>Bacteria</taxon>
        <taxon>Pseudomonadati</taxon>
        <taxon>Bacteroidota</taxon>
        <taxon>Cytophagia</taxon>
        <taxon>Cytophagales</taxon>
        <taxon>Roseivirgaceae</taxon>
        <taxon>Roseivirga</taxon>
    </lineage>
</organism>
<keyword evidence="3" id="KW-1185">Reference proteome</keyword>
<dbReference type="AlphaFoldDB" id="A0A150WYF8"/>
<name>A0A150WYF8_9BACT</name>
<reference evidence="2 3" key="1">
    <citation type="submission" date="2016-01" db="EMBL/GenBank/DDBJ databases">
        <title>Genome sequencing of Roseivirga spongicola UST030701-084.</title>
        <authorList>
            <person name="Selvaratnam C."/>
            <person name="Thevarajoo S."/>
            <person name="Goh K.M."/>
            <person name="Ee R."/>
            <person name="Chan K.-G."/>
            <person name="Chong C.S."/>
        </authorList>
    </citation>
    <scope>NUCLEOTIDE SEQUENCE [LARGE SCALE GENOMIC DNA]</scope>
    <source>
        <strain evidence="2 3">UST030701-084</strain>
    </source>
</reference>
<dbReference type="EMBL" id="LRPC01000032">
    <property type="protein sequence ID" value="KYG71518.1"/>
    <property type="molecule type" value="Genomic_DNA"/>
</dbReference>
<dbReference type="Proteomes" id="UP000075606">
    <property type="component" value="Unassembled WGS sequence"/>
</dbReference>